<dbReference type="Pfam" id="PF13561">
    <property type="entry name" value="adh_short_C2"/>
    <property type="match status" value="1"/>
</dbReference>
<sequence>MKARGGIVDVTDGAAVERFVAESAAELGEVNVLVANAGLFTGLAHTPITEITDEEWDRVQAVNVRGVFACLRAVVPGMRRAGSGSIVTIASTSVAGGLADLAHYVASKGAVIALTRAAARELGADGIRVNAVAPGLVASDGMLANDEHAALRPYAAAKRPLARDEIPADLIRPVVFLAAGGDGFVTGQTLVVDGGAYMG</sequence>
<dbReference type="InterPro" id="IPR002347">
    <property type="entry name" value="SDR_fam"/>
</dbReference>
<dbReference type="Proteomes" id="UP001143463">
    <property type="component" value="Unassembled WGS sequence"/>
</dbReference>
<accession>A0A9W6P0B3</accession>
<dbReference type="InterPro" id="IPR036291">
    <property type="entry name" value="NAD(P)-bd_dom_sf"/>
</dbReference>
<dbReference type="PRINTS" id="PR00081">
    <property type="entry name" value="GDHRDH"/>
</dbReference>
<dbReference type="AlphaFoldDB" id="A0A9W6P0B3"/>
<evidence type="ECO:0000313" key="3">
    <source>
        <dbReference type="Proteomes" id="UP001143463"/>
    </source>
</evidence>
<dbReference type="SUPFAM" id="SSF51735">
    <property type="entry name" value="NAD(P)-binding Rossmann-fold domains"/>
    <property type="match status" value="1"/>
</dbReference>
<dbReference type="Gene3D" id="3.40.50.720">
    <property type="entry name" value="NAD(P)-binding Rossmann-like Domain"/>
    <property type="match status" value="1"/>
</dbReference>
<dbReference type="PROSITE" id="PS00061">
    <property type="entry name" value="ADH_SHORT"/>
    <property type="match status" value="1"/>
</dbReference>
<dbReference type="RefSeq" id="WP_051738211.1">
    <property type="nucleotide sequence ID" value="NZ_BAAAUZ010000062.1"/>
</dbReference>
<dbReference type="InterPro" id="IPR020904">
    <property type="entry name" value="Sc_DH/Rdtase_CS"/>
</dbReference>
<keyword evidence="3" id="KW-1185">Reference proteome</keyword>
<name>A0A9W6P0B3_9PSEU</name>
<dbReference type="GO" id="GO:0016616">
    <property type="term" value="F:oxidoreductase activity, acting on the CH-OH group of donors, NAD or NADP as acceptor"/>
    <property type="evidence" value="ECO:0007669"/>
    <property type="project" value="TreeGrafter"/>
</dbReference>
<evidence type="ECO:0000256" key="1">
    <source>
        <dbReference type="ARBA" id="ARBA00006484"/>
    </source>
</evidence>
<reference evidence="2" key="1">
    <citation type="journal article" date="2014" name="Int. J. Syst. Evol. Microbiol.">
        <title>Complete genome sequence of Corynebacterium casei LMG S-19264T (=DSM 44701T), isolated from a smear-ripened cheese.</title>
        <authorList>
            <consortium name="US DOE Joint Genome Institute (JGI-PGF)"/>
            <person name="Walter F."/>
            <person name="Albersmeier A."/>
            <person name="Kalinowski J."/>
            <person name="Ruckert C."/>
        </authorList>
    </citation>
    <scope>NUCLEOTIDE SEQUENCE</scope>
    <source>
        <strain evidence="2">VKM Ac-1069</strain>
    </source>
</reference>
<protein>
    <submittedName>
        <fullName evidence="2">Uncharacterized protein</fullName>
    </submittedName>
</protein>
<reference evidence="2" key="2">
    <citation type="submission" date="2023-01" db="EMBL/GenBank/DDBJ databases">
        <authorList>
            <person name="Sun Q."/>
            <person name="Evtushenko L."/>
        </authorList>
    </citation>
    <scope>NUCLEOTIDE SEQUENCE</scope>
    <source>
        <strain evidence="2">VKM Ac-1069</strain>
    </source>
</reference>
<dbReference type="GO" id="GO:0030497">
    <property type="term" value="P:fatty acid elongation"/>
    <property type="evidence" value="ECO:0007669"/>
    <property type="project" value="TreeGrafter"/>
</dbReference>
<organism evidence="2 3">
    <name type="scientific">Pseudonocardia halophobica</name>
    <dbReference type="NCBI Taxonomy" id="29401"/>
    <lineage>
        <taxon>Bacteria</taxon>
        <taxon>Bacillati</taxon>
        <taxon>Actinomycetota</taxon>
        <taxon>Actinomycetes</taxon>
        <taxon>Pseudonocardiales</taxon>
        <taxon>Pseudonocardiaceae</taxon>
        <taxon>Pseudonocardia</taxon>
    </lineage>
</organism>
<dbReference type="PRINTS" id="PR00080">
    <property type="entry name" value="SDRFAMILY"/>
</dbReference>
<dbReference type="PANTHER" id="PTHR42760">
    <property type="entry name" value="SHORT-CHAIN DEHYDROGENASES/REDUCTASES FAMILY MEMBER"/>
    <property type="match status" value="1"/>
</dbReference>
<comment type="similarity">
    <text evidence="1">Belongs to the short-chain dehydrogenases/reductases (SDR) family.</text>
</comment>
<proteinExistence type="inferred from homology"/>
<dbReference type="PANTHER" id="PTHR42760:SF135">
    <property type="entry name" value="BLL7886 PROTEIN"/>
    <property type="match status" value="1"/>
</dbReference>
<dbReference type="CDD" id="cd05233">
    <property type="entry name" value="SDR_c"/>
    <property type="match status" value="1"/>
</dbReference>
<evidence type="ECO:0000313" key="2">
    <source>
        <dbReference type="EMBL" id="GLL15525.1"/>
    </source>
</evidence>
<dbReference type="EMBL" id="BSFQ01000048">
    <property type="protein sequence ID" value="GLL15525.1"/>
    <property type="molecule type" value="Genomic_DNA"/>
</dbReference>
<gene>
    <name evidence="2" type="ORF">GCM10017577_66760</name>
</gene>
<comment type="caution">
    <text evidence="2">The sequence shown here is derived from an EMBL/GenBank/DDBJ whole genome shotgun (WGS) entry which is preliminary data.</text>
</comment>